<evidence type="ECO:0000256" key="4">
    <source>
        <dbReference type="ARBA" id="ARBA00022692"/>
    </source>
</evidence>
<reference evidence="11" key="1">
    <citation type="submission" date="2013-11" db="EMBL/GenBank/DDBJ databases">
        <title>Genome sequence of the fusiform rust pathogen reveals effectors for host alternation and coevolution with pine.</title>
        <authorList>
            <consortium name="DOE Joint Genome Institute"/>
            <person name="Smith K."/>
            <person name="Pendleton A."/>
            <person name="Kubisiak T."/>
            <person name="Anderson C."/>
            <person name="Salamov A."/>
            <person name="Aerts A."/>
            <person name="Riley R."/>
            <person name="Clum A."/>
            <person name="Lindquist E."/>
            <person name="Ence D."/>
            <person name="Campbell M."/>
            <person name="Kronenberg Z."/>
            <person name="Feau N."/>
            <person name="Dhillon B."/>
            <person name="Hamelin R."/>
            <person name="Burleigh J."/>
            <person name="Smith J."/>
            <person name="Yandell M."/>
            <person name="Nelson C."/>
            <person name="Grigoriev I."/>
            <person name="Davis J."/>
        </authorList>
    </citation>
    <scope>NUCLEOTIDE SEQUENCE</scope>
    <source>
        <strain evidence="11">G11</strain>
    </source>
</reference>
<feature type="compositionally biased region" description="Polar residues" evidence="9">
    <location>
        <begin position="71"/>
        <end position="84"/>
    </location>
</feature>
<keyword evidence="6 10" id="KW-0472">Membrane</keyword>
<dbReference type="GO" id="GO:1903425">
    <property type="term" value="F:fluoride transmembrane transporter activity"/>
    <property type="evidence" value="ECO:0007669"/>
    <property type="project" value="TreeGrafter"/>
</dbReference>
<keyword evidence="5 10" id="KW-1133">Transmembrane helix</keyword>
<evidence type="ECO:0000256" key="2">
    <source>
        <dbReference type="ARBA" id="ARBA00004651"/>
    </source>
</evidence>
<protein>
    <submittedName>
        <fullName evidence="11">Uncharacterized protein</fullName>
    </submittedName>
</protein>
<gene>
    <name evidence="11" type="ORF">CROQUDRAFT_93493</name>
</gene>
<evidence type="ECO:0000256" key="3">
    <source>
        <dbReference type="ARBA" id="ARBA00022475"/>
    </source>
</evidence>
<dbReference type="Pfam" id="PF02537">
    <property type="entry name" value="CRCB"/>
    <property type="match status" value="1"/>
</dbReference>
<evidence type="ECO:0000256" key="9">
    <source>
        <dbReference type="SAM" id="MobiDB-lite"/>
    </source>
</evidence>
<dbReference type="Proteomes" id="UP000886653">
    <property type="component" value="Unassembled WGS sequence"/>
</dbReference>
<dbReference type="PANTHER" id="PTHR28259">
    <property type="entry name" value="FLUORIDE EXPORT PROTEIN 1-RELATED"/>
    <property type="match status" value="1"/>
</dbReference>
<evidence type="ECO:0000313" key="12">
    <source>
        <dbReference type="Proteomes" id="UP000886653"/>
    </source>
</evidence>
<keyword evidence="3" id="KW-1003">Cell membrane</keyword>
<dbReference type="OrthoDB" id="409792at2759"/>
<evidence type="ECO:0000256" key="5">
    <source>
        <dbReference type="ARBA" id="ARBA00022989"/>
    </source>
</evidence>
<comment type="function">
    <text evidence="1">Fluoride channel required for the rapid expulsion of cytoplasmic fluoride.</text>
</comment>
<feature type="region of interest" description="Disordered" evidence="9">
    <location>
        <begin position="71"/>
        <end position="96"/>
    </location>
</feature>
<comment type="subcellular location">
    <subcellularLocation>
        <location evidence="2">Cell membrane</location>
        <topology evidence="2">Multi-pass membrane protein</topology>
    </subcellularLocation>
</comment>
<evidence type="ECO:0000256" key="10">
    <source>
        <dbReference type="SAM" id="Phobius"/>
    </source>
</evidence>
<sequence>MPRLNVEVSTIPRIFWGASWTFWVKPSAPMRLILSSCPPITLLRRNSFLSPEWSKVITRTSRITGQTFASSTHPLMKQPSSSVLPQKPKHSPSLTSPSASARVIEAKHHEQPSTECTPAPSLIQIVETHSILIWWALWGLLTRLGLNALGEFDGRSTFSVLLVQIVGCLVMGISLRVKDTLDSISWMLEVFRAFSNSSAFHRGRFYSFLDGLNQTYLTLGMSLFSIQFGIQLGSLMEPYLRLASDRSSKGAVSPTTLVLANQPGLVPMISRATILLIGPMAWIASVFVFLYAPRHWRGPVTYSLMISPIGTLTRYHLSKLNSTKLSTEHGFPIGTFLANLIATALLAIFTLLQFLSVASDRPELCGALQGLRDGFCGCLSTISTFMVELRKIRPTRHATRFDDVPVNRCGYCASPPRVCTVIRRSEHGNRVVTRHA</sequence>
<comment type="similarity">
    <text evidence="7">Belongs to the fluoride channel Fluc/FEX (TC 1.A.43) family.</text>
</comment>
<accession>A0A9P6TCL6</accession>
<feature type="transmembrane region" description="Helical" evidence="10">
    <location>
        <begin position="272"/>
        <end position="292"/>
    </location>
</feature>
<comment type="catalytic activity">
    <reaction evidence="8">
        <text>fluoride(in) = fluoride(out)</text>
        <dbReference type="Rhea" id="RHEA:76159"/>
        <dbReference type="ChEBI" id="CHEBI:17051"/>
    </reaction>
    <physiologicalReaction direction="left-to-right" evidence="8">
        <dbReference type="Rhea" id="RHEA:76160"/>
    </physiologicalReaction>
</comment>
<evidence type="ECO:0000256" key="7">
    <source>
        <dbReference type="ARBA" id="ARBA00035120"/>
    </source>
</evidence>
<comment type="caution">
    <text evidence="11">The sequence shown here is derived from an EMBL/GenBank/DDBJ whole genome shotgun (WGS) entry which is preliminary data.</text>
</comment>
<keyword evidence="4 10" id="KW-0812">Transmembrane</keyword>
<evidence type="ECO:0000256" key="6">
    <source>
        <dbReference type="ARBA" id="ARBA00023136"/>
    </source>
</evidence>
<feature type="transmembrane region" description="Helical" evidence="10">
    <location>
        <begin position="299"/>
        <end position="317"/>
    </location>
</feature>
<dbReference type="AlphaFoldDB" id="A0A9P6TCL6"/>
<dbReference type="GO" id="GO:0005886">
    <property type="term" value="C:plasma membrane"/>
    <property type="evidence" value="ECO:0007669"/>
    <property type="project" value="UniProtKB-SubCell"/>
</dbReference>
<proteinExistence type="inferred from homology"/>
<evidence type="ECO:0000256" key="1">
    <source>
        <dbReference type="ARBA" id="ARBA00002598"/>
    </source>
</evidence>
<evidence type="ECO:0000256" key="8">
    <source>
        <dbReference type="ARBA" id="ARBA00035585"/>
    </source>
</evidence>
<feature type="transmembrane region" description="Helical" evidence="10">
    <location>
        <begin position="329"/>
        <end position="352"/>
    </location>
</feature>
<dbReference type="EMBL" id="MU167271">
    <property type="protein sequence ID" value="KAG0145763.1"/>
    <property type="molecule type" value="Genomic_DNA"/>
</dbReference>
<organism evidence="11 12">
    <name type="scientific">Cronartium quercuum f. sp. fusiforme G11</name>
    <dbReference type="NCBI Taxonomy" id="708437"/>
    <lineage>
        <taxon>Eukaryota</taxon>
        <taxon>Fungi</taxon>
        <taxon>Dikarya</taxon>
        <taxon>Basidiomycota</taxon>
        <taxon>Pucciniomycotina</taxon>
        <taxon>Pucciniomycetes</taxon>
        <taxon>Pucciniales</taxon>
        <taxon>Coleosporiaceae</taxon>
        <taxon>Cronartium</taxon>
    </lineage>
</organism>
<evidence type="ECO:0000313" key="11">
    <source>
        <dbReference type="EMBL" id="KAG0145763.1"/>
    </source>
</evidence>
<name>A0A9P6TCL6_9BASI</name>
<dbReference type="InterPro" id="IPR003691">
    <property type="entry name" value="FluC"/>
</dbReference>
<keyword evidence="12" id="KW-1185">Reference proteome</keyword>
<dbReference type="PANTHER" id="PTHR28259:SF1">
    <property type="entry name" value="FLUORIDE EXPORT PROTEIN 1-RELATED"/>
    <property type="match status" value="1"/>
</dbReference>